<dbReference type="SUPFAM" id="SSF52833">
    <property type="entry name" value="Thioredoxin-like"/>
    <property type="match status" value="1"/>
</dbReference>
<dbReference type="KEGG" id="gaw:V144x_37240"/>
<protein>
    <recommendedName>
        <fullName evidence="3">Thioredoxin domain-containing protein</fullName>
    </recommendedName>
</protein>
<evidence type="ECO:0000313" key="1">
    <source>
        <dbReference type="EMBL" id="QDT98238.1"/>
    </source>
</evidence>
<dbReference type="InterPro" id="IPR010296">
    <property type="entry name" value="DUF899_thioredox"/>
</dbReference>
<name>A0A517VYZ8_9PLAN</name>
<sequence>MSSPAIVSPDQWLEARRELLIKEKAVRHELDDLARQRRELPRVKVEEDYLFESESGQQTLSDLFGDNSQLIVYHFMYGPGWKAGCVSCSFLADHFDGINLHLAHHDVSLVAIARAPLAEFQDFKQRMGWAFPWVSSAGSNFNFDFGVSFTKEQIAEEAAFYNYEHTGKVAEEMPGLSVFVKEADGSLYHTYSTYTRGLDILLGAHNFLDLTPNGRNEKTTMDWVRHHDKYKTNKTAQ</sequence>
<dbReference type="RefSeq" id="WP_144986732.1">
    <property type="nucleotide sequence ID" value="NZ_CP037920.1"/>
</dbReference>
<organism evidence="1 2">
    <name type="scientific">Gimesia aquarii</name>
    <dbReference type="NCBI Taxonomy" id="2527964"/>
    <lineage>
        <taxon>Bacteria</taxon>
        <taxon>Pseudomonadati</taxon>
        <taxon>Planctomycetota</taxon>
        <taxon>Planctomycetia</taxon>
        <taxon>Planctomycetales</taxon>
        <taxon>Planctomycetaceae</taxon>
        <taxon>Gimesia</taxon>
    </lineage>
</organism>
<dbReference type="Pfam" id="PF05988">
    <property type="entry name" value="DUF899"/>
    <property type="match status" value="1"/>
</dbReference>
<evidence type="ECO:0000313" key="2">
    <source>
        <dbReference type="Proteomes" id="UP000318704"/>
    </source>
</evidence>
<accession>A0A517VYZ8</accession>
<dbReference type="InterPro" id="IPR036249">
    <property type="entry name" value="Thioredoxin-like_sf"/>
</dbReference>
<dbReference type="Proteomes" id="UP000318704">
    <property type="component" value="Chromosome"/>
</dbReference>
<proteinExistence type="predicted"/>
<gene>
    <name evidence="1" type="ORF">V144x_37240</name>
</gene>
<evidence type="ECO:0008006" key="3">
    <source>
        <dbReference type="Google" id="ProtNLM"/>
    </source>
</evidence>
<dbReference type="EMBL" id="CP037920">
    <property type="protein sequence ID" value="QDT98238.1"/>
    <property type="molecule type" value="Genomic_DNA"/>
</dbReference>
<reference evidence="1 2" key="1">
    <citation type="submission" date="2019-03" db="EMBL/GenBank/DDBJ databases">
        <title>Deep-cultivation of Planctomycetes and their phenomic and genomic characterization uncovers novel biology.</title>
        <authorList>
            <person name="Wiegand S."/>
            <person name="Jogler M."/>
            <person name="Boedeker C."/>
            <person name="Pinto D."/>
            <person name="Vollmers J."/>
            <person name="Rivas-Marin E."/>
            <person name="Kohn T."/>
            <person name="Peeters S.H."/>
            <person name="Heuer A."/>
            <person name="Rast P."/>
            <person name="Oberbeckmann S."/>
            <person name="Bunk B."/>
            <person name="Jeske O."/>
            <person name="Meyerdierks A."/>
            <person name="Storesund J.E."/>
            <person name="Kallscheuer N."/>
            <person name="Luecker S."/>
            <person name="Lage O.M."/>
            <person name="Pohl T."/>
            <person name="Merkel B.J."/>
            <person name="Hornburger P."/>
            <person name="Mueller R.-W."/>
            <person name="Bruemmer F."/>
            <person name="Labrenz M."/>
            <person name="Spormann A.M."/>
            <person name="Op den Camp H."/>
            <person name="Overmann J."/>
            <person name="Amann R."/>
            <person name="Jetten M.S.M."/>
            <person name="Mascher T."/>
            <person name="Medema M.H."/>
            <person name="Devos D.P."/>
            <person name="Kaster A.-K."/>
            <person name="Ovreas L."/>
            <person name="Rohde M."/>
            <person name="Galperin M.Y."/>
            <person name="Jogler C."/>
        </authorList>
    </citation>
    <scope>NUCLEOTIDE SEQUENCE [LARGE SCALE GENOMIC DNA]</scope>
    <source>
        <strain evidence="1 2">V144</strain>
    </source>
</reference>
<dbReference type="AlphaFoldDB" id="A0A517VYZ8"/>